<sequence length="200" mass="22485">LLFFSLSAKSIDGEISLIEARPRRVAPPLSFKDCFIHYEDIKLEEELGRGSFGVVYLGRILSMEVAVKKSLSIKNNQAFREEAEVMHKLSHQRIVRFLGFCCDAPDNSVLIITEFMANGALRDYLKTTKGRCLEYRQLISIIDQVVKGMAYLEKVGVVHRDLRAANVLVHADGSVKIADFGLTKIADFNQNFTEGESTQL</sequence>
<dbReference type="WBParaSite" id="TASK_0000515801-mRNA-1">
    <property type="protein sequence ID" value="TASK_0000515801-mRNA-1"/>
    <property type="gene ID" value="TASK_0000515801"/>
</dbReference>
<proteinExistence type="predicted"/>
<evidence type="ECO:0000256" key="3">
    <source>
        <dbReference type="PROSITE-ProRule" id="PRU10141"/>
    </source>
</evidence>
<dbReference type="InterPro" id="IPR008266">
    <property type="entry name" value="Tyr_kinase_AS"/>
</dbReference>
<dbReference type="PROSITE" id="PS00107">
    <property type="entry name" value="PROTEIN_KINASE_ATP"/>
    <property type="match status" value="1"/>
</dbReference>
<dbReference type="PRINTS" id="PR00109">
    <property type="entry name" value="TYRKINASE"/>
</dbReference>
<dbReference type="InterPro" id="IPR011009">
    <property type="entry name" value="Kinase-like_dom_sf"/>
</dbReference>
<protein>
    <submittedName>
        <fullName evidence="5">Protein kinase domain-containing protein</fullName>
    </submittedName>
</protein>
<feature type="domain" description="Protein kinase" evidence="4">
    <location>
        <begin position="41"/>
        <end position="200"/>
    </location>
</feature>
<evidence type="ECO:0000313" key="5">
    <source>
        <dbReference type="WBParaSite" id="TASK_0000515801-mRNA-1"/>
    </source>
</evidence>
<dbReference type="PROSITE" id="PS50011">
    <property type="entry name" value="PROTEIN_KINASE_DOM"/>
    <property type="match status" value="1"/>
</dbReference>
<feature type="binding site" evidence="3">
    <location>
        <position position="69"/>
    </location>
    <ligand>
        <name>ATP</name>
        <dbReference type="ChEBI" id="CHEBI:30616"/>
    </ligand>
</feature>
<name>A0A0R3W4Z5_TAEAS</name>
<dbReference type="InterPro" id="IPR000719">
    <property type="entry name" value="Prot_kinase_dom"/>
</dbReference>
<dbReference type="GO" id="GO:0004713">
    <property type="term" value="F:protein tyrosine kinase activity"/>
    <property type="evidence" value="ECO:0007669"/>
    <property type="project" value="InterPro"/>
</dbReference>
<dbReference type="AlphaFoldDB" id="A0A0R3W4Z5"/>
<dbReference type="InterPro" id="IPR017441">
    <property type="entry name" value="Protein_kinase_ATP_BS"/>
</dbReference>
<dbReference type="InterPro" id="IPR050198">
    <property type="entry name" value="Non-receptor_tyrosine_kinases"/>
</dbReference>
<evidence type="ECO:0000259" key="4">
    <source>
        <dbReference type="PROSITE" id="PS50011"/>
    </source>
</evidence>
<dbReference type="InterPro" id="IPR001245">
    <property type="entry name" value="Ser-Thr/Tyr_kinase_cat_dom"/>
</dbReference>
<reference evidence="5" key="1">
    <citation type="submission" date="2017-02" db="UniProtKB">
        <authorList>
            <consortium name="WormBaseParasite"/>
        </authorList>
    </citation>
    <scope>IDENTIFICATION</scope>
</reference>
<accession>A0A0R3W4Z5</accession>
<dbReference type="Gene3D" id="1.10.510.10">
    <property type="entry name" value="Transferase(Phosphotransferase) domain 1"/>
    <property type="match status" value="1"/>
</dbReference>
<organism evidence="5">
    <name type="scientific">Taenia asiatica</name>
    <name type="common">Asian tapeworm</name>
    <dbReference type="NCBI Taxonomy" id="60517"/>
    <lineage>
        <taxon>Eukaryota</taxon>
        <taxon>Metazoa</taxon>
        <taxon>Spiralia</taxon>
        <taxon>Lophotrochozoa</taxon>
        <taxon>Platyhelminthes</taxon>
        <taxon>Cestoda</taxon>
        <taxon>Eucestoda</taxon>
        <taxon>Cyclophyllidea</taxon>
        <taxon>Taeniidae</taxon>
        <taxon>Taenia</taxon>
    </lineage>
</organism>
<dbReference type="SUPFAM" id="SSF56112">
    <property type="entry name" value="Protein kinase-like (PK-like)"/>
    <property type="match status" value="1"/>
</dbReference>
<dbReference type="PROSITE" id="PS00109">
    <property type="entry name" value="PROTEIN_KINASE_TYR"/>
    <property type="match status" value="1"/>
</dbReference>
<evidence type="ECO:0000256" key="2">
    <source>
        <dbReference type="ARBA" id="ARBA00022840"/>
    </source>
</evidence>
<keyword evidence="2 3" id="KW-0067">ATP-binding</keyword>
<dbReference type="PANTHER" id="PTHR24418">
    <property type="entry name" value="TYROSINE-PROTEIN KINASE"/>
    <property type="match status" value="1"/>
</dbReference>
<dbReference type="Gene3D" id="3.30.200.20">
    <property type="entry name" value="Phosphorylase Kinase, domain 1"/>
    <property type="match status" value="1"/>
</dbReference>
<dbReference type="STRING" id="60517.A0A0R3W4Z5"/>
<dbReference type="Pfam" id="PF07714">
    <property type="entry name" value="PK_Tyr_Ser-Thr"/>
    <property type="match status" value="1"/>
</dbReference>
<dbReference type="SMART" id="SM00219">
    <property type="entry name" value="TyrKc"/>
    <property type="match status" value="1"/>
</dbReference>
<keyword evidence="1 3" id="KW-0547">Nucleotide-binding</keyword>
<evidence type="ECO:0000256" key="1">
    <source>
        <dbReference type="ARBA" id="ARBA00022741"/>
    </source>
</evidence>
<dbReference type="InterPro" id="IPR020635">
    <property type="entry name" value="Tyr_kinase_cat_dom"/>
</dbReference>
<dbReference type="GO" id="GO:0005524">
    <property type="term" value="F:ATP binding"/>
    <property type="evidence" value="ECO:0007669"/>
    <property type="project" value="UniProtKB-UniRule"/>
</dbReference>